<dbReference type="Pfam" id="PF02518">
    <property type="entry name" value="HATPase_c"/>
    <property type="match status" value="1"/>
</dbReference>
<evidence type="ECO:0000259" key="8">
    <source>
        <dbReference type="PROSITE" id="PS50109"/>
    </source>
</evidence>
<feature type="compositionally biased region" description="Low complexity" evidence="7">
    <location>
        <begin position="56"/>
        <end position="81"/>
    </location>
</feature>
<protein>
    <recommendedName>
        <fullName evidence="2">histidine kinase</fullName>
        <ecNumber evidence="2">2.7.13.3</ecNumber>
    </recommendedName>
</protein>
<feature type="compositionally biased region" description="Polar residues" evidence="7">
    <location>
        <begin position="380"/>
        <end position="392"/>
    </location>
</feature>
<dbReference type="Proteomes" id="UP001521222">
    <property type="component" value="Unassembled WGS sequence"/>
</dbReference>
<dbReference type="SUPFAM" id="SSF47384">
    <property type="entry name" value="Homodimeric domain of signal transducing histidine kinase"/>
    <property type="match status" value="1"/>
</dbReference>
<comment type="catalytic activity">
    <reaction evidence="1">
        <text>ATP + protein L-histidine = ADP + protein N-phospho-L-histidine.</text>
        <dbReference type="EC" id="2.7.13.3"/>
    </reaction>
</comment>
<feature type="compositionally biased region" description="Polar residues" evidence="7">
    <location>
        <begin position="40"/>
        <end position="52"/>
    </location>
</feature>
<dbReference type="SMART" id="SM00387">
    <property type="entry name" value="HATPase_c"/>
    <property type="match status" value="1"/>
</dbReference>
<dbReference type="SUPFAM" id="SSF55874">
    <property type="entry name" value="ATPase domain of HSP90 chaperone/DNA topoisomerase II/histidine kinase"/>
    <property type="match status" value="1"/>
</dbReference>
<feature type="compositionally biased region" description="Basic and acidic residues" evidence="7">
    <location>
        <begin position="21"/>
        <end position="35"/>
    </location>
</feature>
<organism evidence="10 11">
    <name type="scientific">Nothophoma quercina</name>
    <dbReference type="NCBI Taxonomy" id="749835"/>
    <lineage>
        <taxon>Eukaryota</taxon>
        <taxon>Fungi</taxon>
        <taxon>Dikarya</taxon>
        <taxon>Ascomycota</taxon>
        <taxon>Pezizomycotina</taxon>
        <taxon>Dothideomycetes</taxon>
        <taxon>Pleosporomycetidae</taxon>
        <taxon>Pleosporales</taxon>
        <taxon>Pleosporineae</taxon>
        <taxon>Didymellaceae</taxon>
        <taxon>Nothophoma</taxon>
    </lineage>
</organism>
<feature type="compositionally biased region" description="Basic and acidic residues" evidence="7">
    <location>
        <begin position="1265"/>
        <end position="1278"/>
    </location>
</feature>
<dbReference type="Gene3D" id="3.40.50.2300">
    <property type="match status" value="1"/>
</dbReference>
<evidence type="ECO:0000313" key="11">
    <source>
        <dbReference type="Proteomes" id="UP001521222"/>
    </source>
</evidence>
<dbReference type="CDD" id="cd00082">
    <property type="entry name" value="HisKA"/>
    <property type="match status" value="1"/>
</dbReference>
<dbReference type="InterPro" id="IPR005467">
    <property type="entry name" value="His_kinase_dom"/>
</dbReference>
<dbReference type="PANTHER" id="PTHR43047:SF72">
    <property type="entry name" value="OSMOSENSING HISTIDINE PROTEIN KINASE SLN1"/>
    <property type="match status" value="1"/>
</dbReference>
<feature type="region of interest" description="Disordered" evidence="7">
    <location>
        <begin position="1"/>
        <end position="103"/>
    </location>
</feature>
<dbReference type="InterPro" id="IPR036890">
    <property type="entry name" value="HATPase_C_sf"/>
</dbReference>
<dbReference type="Pfam" id="PF00072">
    <property type="entry name" value="Response_reg"/>
    <property type="match status" value="1"/>
</dbReference>
<evidence type="ECO:0000256" key="1">
    <source>
        <dbReference type="ARBA" id="ARBA00000085"/>
    </source>
</evidence>
<evidence type="ECO:0000256" key="4">
    <source>
        <dbReference type="ARBA" id="ARBA00022679"/>
    </source>
</evidence>
<dbReference type="InterPro" id="IPR029016">
    <property type="entry name" value="GAF-like_dom_sf"/>
</dbReference>
<dbReference type="Pfam" id="PF00512">
    <property type="entry name" value="HisKA"/>
    <property type="match status" value="1"/>
</dbReference>
<dbReference type="Gene3D" id="3.30.450.40">
    <property type="match status" value="1"/>
</dbReference>
<feature type="region of interest" description="Disordered" evidence="7">
    <location>
        <begin position="294"/>
        <end position="336"/>
    </location>
</feature>
<dbReference type="PROSITE" id="PS50109">
    <property type="entry name" value="HIS_KIN"/>
    <property type="match status" value="1"/>
</dbReference>
<feature type="domain" description="Response regulatory" evidence="9">
    <location>
        <begin position="1116"/>
        <end position="1261"/>
    </location>
</feature>
<dbReference type="InterPro" id="IPR003661">
    <property type="entry name" value="HisK_dim/P_dom"/>
</dbReference>
<evidence type="ECO:0000256" key="5">
    <source>
        <dbReference type="ARBA" id="ARBA00022777"/>
    </source>
</evidence>
<dbReference type="EC" id="2.7.13.3" evidence="2"/>
<dbReference type="InterPro" id="IPR003018">
    <property type="entry name" value="GAF"/>
</dbReference>
<dbReference type="SMART" id="SM00388">
    <property type="entry name" value="HisKA"/>
    <property type="match status" value="1"/>
</dbReference>
<dbReference type="Gene3D" id="3.30.565.10">
    <property type="entry name" value="Histidine kinase-like ATPase, C-terminal domain"/>
    <property type="match status" value="1"/>
</dbReference>
<name>A0ABR3QKH5_9PLEO</name>
<feature type="compositionally biased region" description="Basic and acidic residues" evidence="7">
    <location>
        <begin position="1329"/>
        <end position="1344"/>
    </location>
</feature>
<gene>
    <name evidence="10" type="ORF">SLS59_009777</name>
</gene>
<keyword evidence="5" id="KW-0418">Kinase</keyword>
<dbReference type="InterPro" id="IPR001789">
    <property type="entry name" value="Sig_transdc_resp-reg_receiver"/>
</dbReference>
<dbReference type="SMART" id="SM00065">
    <property type="entry name" value="GAF"/>
    <property type="match status" value="1"/>
</dbReference>
<dbReference type="PROSITE" id="PS50110">
    <property type="entry name" value="RESPONSE_REGULATORY"/>
    <property type="match status" value="1"/>
</dbReference>
<feature type="compositionally biased region" description="Low complexity" evidence="7">
    <location>
        <begin position="1288"/>
        <end position="1304"/>
    </location>
</feature>
<feature type="compositionally biased region" description="Polar residues" evidence="7">
    <location>
        <begin position="343"/>
        <end position="360"/>
    </location>
</feature>
<comment type="caution">
    <text evidence="10">The sequence shown here is derived from an EMBL/GenBank/DDBJ whole genome shotgun (WGS) entry which is preliminary data.</text>
</comment>
<feature type="region of interest" description="Disordered" evidence="7">
    <location>
        <begin position="1264"/>
        <end position="1354"/>
    </location>
</feature>
<reference evidence="10 11" key="1">
    <citation type="submission" date="2024-02" db="EMBL/GenBank/DDBJ databases">
        <title>De novo assembly and annotation of 12 fungi associated with fruit tree decline syndrome in Ontario, Canada.</title>
        <authorList>
            <person name="Sulman M."/>
            <person name="Ellouze W."/>
            <person name="Ilyukhin E."/>
        </authorList>
    </citation>
    <scope>NUCLEOTIDE SEQUENCE [LARGE SCALE GENOMIC DNA]</scope>
    <source>
        <strain evidence="10 11">M97-236</strain>
    </source>
</reference>
<feature type="domain" description="Histidine kinase" evidence="8">
    <location>
        <begin position="616"/>
        <end position="882"/>
    </location>
</feature>
<dbReference type="EMBL" id="JAKIXB020000047">
    <property type="protein sequence ID" value="KAL1592424.1"/>
    <property type="molecule type" value="Genomic_DNA"/>
</dbReference>
<sequence>MVPHDPASARLSGSQAKSRKKTMEHPELAKEREFYRYYPQRTTSNEGLSQQPSPTPVHDTPTPAHDTPTPAHDTPTPAHDTPTPPRALPQSGPGLGIAFESNPQPSEDKALTAFAQLGALRLNARRCLISFFDRRNCYILAEATRTLSLHTGQPEFSEDSLYWGNTIFPKEKSICYYTVNLPAAAGLPFDAFNNIPSLVVNDLSTDRRFKLFPSVAGSPKSRFYAGVPIRSPSGHHIGTYCVLDDKPRDGLSTHQLDFLKDMAGTVMRHLEMTRATEDHRRGKIMVKSLGSFAEGKSGTEDWWQDPWDTPLSAGLSETPLQRQRPAARSNADQEPFVIDRSDSAISSIKSPTNTDASSIRPMSSVVTPASELAPEVRAPETTTKISSSSQNDQKSKVAPEVQAAFSRASNMIVDAIEADGVAFFDAKISTFGGLVDDDLFSEQLPEPDKPCVLLGSALSKNIRETLSPVDIQYQMSESVLRHLLRSYSHGQIFNFDDDACITPAINSPSANGEMEASDGFPFNVSRKSESTRSQDDENFLRSVFPRAKSLVLYPLWDSHRDRWFASAVIWSSDPMRVFTSEQELSFLAAFSNSVMAEIARLDTKLADAAKADFISSISHELRSPLHGILGMTDLLKDTAIDGQQTSHVQTIETCGKTLLETINHVLDFAKINNLTRGKSKKSKKRTQSAKHHIISPGQSHTNDIMTLINDVDMSILAEDVVESVFAGWTYNKTSGQAYEISSKKSEAPPLTLILDINQSENYVFRTQPGAWRRVIMNLFGNALKYTEAGFIKVKLQVMPKTSRTEEFRDFRFTVTDSGIGMSEDYINNRLFHSFAQENPLSQGTGLGLSIVQQIVESLGGEVEVTSEKGRGTKFTVSCPLKESVMSPSFCPTDPEQEKKRHLREVGKRTHGMKVCFKGFDEEEEYFVRSLKGKRATTLSMKAIDSLCEDWFGMKTCATGPCATEPDLVIATEAVAKVMRAQHSQGPNKANHPPVIVVCQGAASAQSTTAITVPGVIFECIGQPVGPHKMAKALSCCLDRHANRLIDQAHDTEATLQKVTQLSLRENTPPQSPDIFGRLLNASRPALTSTISAPEVRSINSSPVKKSAYSKPTRSLNCLAVDDNPINLRLLRTFIDKLGHRHVLAVNGLEALDTYKSAQDQSLLTGSAQAHTAPAKAAAADMTARIDVILMDINMPEMDGLEATRQIRAHEIRNGLPPVTIIALTGVASTETQQEANSSGVNLFLIKPVRLADLEVVLKGVVTGQEKAELDEKEREKENQATGNTQTHSRSQSLQQSYLKSQAQQMPPPQIQLSQQTSSGVEQDAIKSGIRGEVKREDETMEQTREPSVTVKEIK</sequence>
<evidence type="ECO:0000256" key="7">
    <source>
        <dbReference type="SAM" id="MobiDB-lite"/>
    </source>
</evidence>
<dbReference type="SUPFAM" id="SSF52172">
    <property type="entry name" value="CheY-like"/>
    <property type="match status" value="1"/>
</dbReference>
<accession>A0ABR3QKH5</accession>
<proteinExistence type="predicted"/>
<evidence type="ECO:0000313" key="10">
    <source>
        <dbReference type="EMBL" id="KAL1592424.1"/>
    </source>
</evidence>
<keyword evidence="11" id="KW-1185">Reference proteome</keyword>
<feature type="compositionally biased region" description="Polar residues" evidence="7">
    <location>
        <begin position="1310"/>
        <end position="1320"/>
    </location>
</feature>
<evidence type="ECO:0000256" key="2">
    <source>
        <dbReference type="ARBA" id="ARBA00012438"/>
    </source>
</evidence>
<feature type="region of interest" description="Disordered" evidence="7">
    <location>
        <begin position="341"/>
        <end position="360"/>
    </location>
</feature>
<dbReference type="InterPro" id="IPR003594">
    <property type="entry name" value="HATPase_dom"/>
</dbReference>
<dbReference type="SUPFAM" id="SSF55781">
    <property type="entry name" value="GAF domain-like"/>
    <property type="match status" value="1"/>
</dbReference>
<dbReference type="InterPro" id="IPR004358">
    <property type="entry name" value="Sig_transdc_His_kin-like_C"/>
</dbReference>
<evidence type="ECO:0000256" key="6">
    <source>
        <dbReference type="PROSITE-ProRule" id="PRU00169"/>
    </source>
</evidence>
<dbReference type="Gene3D" id="1.10.287.130">
    <property type="match status" value="1"/>
</dbReference>
<feature type="modified residue" description="4-aspartylphosphate" evidence="6">
    <location>
        <position position="1191"/>
    </location>
</feature>
<evidence type="ECO:0000259" key="9">
    <source>
        <dbReference type="PROSITE" id="PS50110"/>
    </source>
</evidence>
<dbReference type="InterPro" id="IPR036097">
    <property type="entry name" value="HisK_dim/P_sf"/>
</dbReference>
<dbReference type="InterPro" id="IPR011006">
    <property type="entry name" value="CheY-like_superfamily"/>
</dbReference>
<dbReference type="SMART" id="SM00448">
    <property type="entry name" value="REC"/>
    <property type="match status" value="1"/>
</dbReference>
<dbReference type="PANTHER" id="PTHR43047">
    <property type="entry name" value="TWO-COMPONENT HISTIDINE PROTEIN KINASE"/>
    <property type="match status" value="1"/>
</dbReference>
<dbReference type="PRINTS" id="PR00344">
    <property type="entry name" value="BCTRLSENSOR"/>
</dbReference>
<evidence type="ECO:0000256" key="3">
    <source>
        <dbReference type="ARBA" id="ARBA00022553"/>
    </source>
</evidence>
<dbReference type="CDD" id="cd17546">
    <property type="entry name" value="REC_hyHK_CKI1_RcsC-like"/>
    <property type="match status" value="1"/>
</dbReference>
<feature type="region of interest" description="Disordered" evidence="7">
    <location>
        <begin position="367"/>
        <end position="397"/>
    </location>
</feature>
<keyword evidence="4" id="KW-0808">Transferase</keyword>
<keyword evidence="3 6" id="KW-0597">Phosphoprotein</keyword>